<dbReference type="InterPro" id="IPR036986">
    <property type="entry name" value="S4_RNA-bd_sf"/>
</dbReference>
<feature type="domain" description="RNA-binding S4" evidence="7">
    <location>
        <begin position="10"/>
        <end position="69"/>
    </location>
</feature>
<dbReference type="GO" id="GO:0120159">
    <property type="term" value="F:rRNA pseudouridine synthase activity"/>
    <property type="evidence" value="ECO:0007669"/>
    <property type="project" value="UniProtKB-ARBA"/>
</dbReference>
<comment type="catalytic activity">
    <reaction evidence="1">
        <text>a uridine in RNA = a pseudouridine in RNA</text>
        <dbReference type="Rhea" id="RHEA:48348"/>
        <dbReference type="Rhea" id="RHEA-COMP:12068"/>
        <dbReference type="Rhea" id="RHEA-COMP:12069"/>
        <dbReference type="ChEBI" id="CHEBI:65314"/>
        <dbReference type="ChEBI" id="CHEBI:65315"/>
    </reaction>
</comment>
<dbReference type="InterPro" id="IPR050343">
    <property type="entry name" value="RsuA_PseudoU_synthase"/>
</dbReference>
<comment type="similarity">
    <text evidence="2 6">Belongs to the pseudouridine synthase RsuA family.</text>
</comment>
<protein>
    <recommendedName>
        <fullName evidence="6">Pseudouridine synthase</fullName>
        <ecNumber evidence="6">5.4.99.-</ecNumber>
    </recommendedName>
</protein>
<dbReference type="AlphaFoldDB" id="A0A937HD14"/>
<dbReference type="InterPro" id="IPR018496">
    <property type="entry name" value="PsdUridine_synth_RsuA/RluB_CS"/>
</dbReference>
<evidence type="ECO:0000256" key="1">
    <source>
        <dbReference type="ARBA" id="ARBA00000073"/>
    </source>
</evidence>
<dbReference type="PROSITE" id="PS50889">
    <property type="entry name" value="S4"/>
    <property type="match status" value="1"/>
</dbReference>
<evidence type="ECO:0000256" key="4">
    <source>
        <dbReference type="ARBA" id="ARBA00023235"/>
    </source>
</evidence>
<dbReference type="EC" id="5.4.99.-" evidence="6"/>
<dbReference type="GO" id="GO:0003723">
    <property type="term" value="F:RNA binding"/>
    <property type="evidence" value="ECO:0007669"/>
    <property type="project" value="UniProtKB-KW"/>
</dbReference>
<evidence type="ECO:0000259" key="7">
    <source>
        <dbReference type="SMART" id="SM00363"/>
    </source>
</evidence>
<dbReference type="PANTHER" id="PTHR47683">
    <property type="entry name" value="PSEUDOURIDINE SYNTHASE FAMILY PROTEIN-RELATED"/>
    <property type="match status" value="1"/>
</dbReference>
<dbReference type="InterPro" id="IPR020103">
    <property type="entry name" value="PsdUridine_synth_cat_dom_sf"/>
</dbReference>
<reference evidence="8" key="1">
    <citation type="submission" date="2020-10" db="EMBL/GenBank/DDBJ databases">
        <title>Microbiome of the Black Sea water column analyzed by genome centric metagenomics.</title>
        <authorList>
            <person name="Cabello-Yeves P.J."/>
            <person name="Callieri C."/>
            <person name="Picazo A."/>
            <person name="Mehrshad M."/>
            <person name="Haro-Moreno J.M."/>
            <person name="Roda-Garcia J."/>
            <person name="Dzembekova N."/>
            <person name="Slabakova V."/>
            <person name="Slabakova N."/>
            <person name="Moncheva S."/>
            <person name="Rodriguez-Valera F."/>
        </authorList>
    </citation>
    <scope>NUCLEOTIDE SEQUENCE</scope>
    <source>
        <strain evidence="8">BS307-5m-G5</strain>
    </source>
</reference>
<dbReference type="SUPFAM" id="SSF55120">
    <property type="entry name" value="Pseudouridine synthase"/>
    <property type="match status" value="1"/>
</dbReference>
<dbReference type="Gene3D" id="3.10.290.10">
    <property type="entry name" value="RNA-binding S4 domain"/>
    <property type="match status" value="1"/>
</dbReference>
<dbReference type="Proteomes" id="UP000785783">
    <property type="component" value="Unassembled WGS sequence"/>
</dbReference>
<dbReference type="Pfam" id="PF01479">
    <property type="entry name" value="S4"/>
    <property type="match status" value="1"/>
</dbReference>
<evidence type="ECO:0000256" key="2">
    <source>
        <dbReference type="ARBA" id="ARBA00008348"/>
    </source>
</evidence>
<dbReference type="Gene3D" id="3.30.70.1560">
    <property type="entry name" value="Alpha-L RNA-binding motif"/>
    <property type="match status" value="1"/>
</dbReference>
<organism evidence="8 9">
    <name type="scientific">PS1 clade bacterium</name>
    <dbReference type="NCBI Taxonomy" id="2175152"/>
    <lineage>
        <taxon>Bacteria</taxon>
        <taxon>Pseudomonadati</taxon>
        <taxon>Pseudomonadota</taxon>
        <taxon>Alphaproteobacteria</taxon>
        <taxon>PS1 clade</taxon>
    </lineage>
</organism>
<keyword evidence="3 5" id="KW-0694">RNA-binding</keyword>
<proteinExistence type="inferred from homology"/>
<keyword evidence="4 6" id="KW-0413">Isomerase</keyword>
<dbReference type="PANTHER" id="PTHR47683:SF3">
    <property type="entry name" value="RIBOSOMAL LARGE SUBUNIT PSEUDOURIDINE SYNTHASE B"/>
    <property type="match status" value="1"/>
</dbReference>
<dbReference type="InterPro" id="IPR020094">
    <property type="entry name" value="TruA/RsuA/RluB/E/F_N"/>
</dbReference>
<evidence type="ECO:0000313" key="9">
    <source>
        <dbReference type="Proteomes" id="UP000785783"/>
    </source>
</evidence>
<dbReference type="SUPFAM" id="SSF55174">
    <property type="entry name" value="Alpha-L RNA-binding motif"/>
    <property type="match status" value="1"/>
</dbReference>
<gene>
    <name evidence="8" type="ORF">ISQ19_03690</name>
</gene>
<dbReference type="GO" id="GO:0000455">
    <property type="term" value="P:enzyme-directed rRNA pseudouridine synthesis"/>
    <property type="evidence" value="ECO:0007669"/>
    <property type="project" value="UniProtKB-ARBA"/>
</dbReference>
<dbReference type="InterPro" id="IPR006145">
    <property type="entry name" value="PsdUridine_synth_RsuA/RluA"/>
</dbReference>
<evidence type="ECO:0000256" key="3">
    <source>
        <dbReference type="ARBA" id="ARBA00022884"/>
    </source>
</evidence>
<dbReference type="InterPro" id="IPR000748">
    <property type="entry name" value="PsdUridine_synth_RsuA/RluB/E/F"/>
</dbReference>
<comment type="caution">
    <text evidence="8">The sequence shown here is derived from an EMBL/GenBank/DDBJ whole genome shotgun (WGS) entry which is preliminary data.</text>
</comment>
<accession>A0A937HD14</accession>
<dbReference type="FunFam" id="3.10.290.10:FF:000003">
    <property type="entry name" value="Pseudouridine synthase"/>
    <property type="match status" value="1"/>
</dbReference>
<name>A0A937HD14_9PROT</name>
<sequence length="242" mass="27348">MDKKSAFEGDRIAKVLARAGVCSRRDAERYIADGRVAVNGRRLDTPAFNVTQKDNITVDGKPLAEPDPPRLWRYHKPAGLVTTNRDPQGRETVFQKLPPSLPRVNTVGRLDINTEGLLLLTNDGGMKRFLELPSTGWLRRYRVRAFGKADEARLQGLKRGIEIDGVRYRSIEASLERVQGGNVWLTMALREGKNREIKKVLEALELKVNRLIRLSFGPFQLGQLESGKVEEVPRRVLRQQLG</sequence>
<dbReference type="EMBL" id="JADHOK010000036">
    <property type="protein sequence ID" value="MBL6761780.1"/>
    <property type="molecule type" value="Genomic_DNA"/>
</dbReference>
<dbReference type="InterPro" id="IPR002942">
    <property type="entry name" value="S4_RNA-bd"/>
</dbReference>
<dbReference type="SMART" id="SM00363">
    <property type="entry name" value="S4"/>
    <property type="match status" value="1"/>
</dbReference>
<dbReference type="Pfam" id="PF00849">
    <property type="entry name" value="PseudoU_synth_2"/>
    <property type="match status" value="1"/>
</dbReference>
<evidence type="ECO:0000256" key="6">
    <source>
        <dbReference type="RuleBase" id="RU003887"/>
    </source>
</evidence>
<dbReference type="InterPro" id="IPR042092">
    <property type="entry name" value="PsdUridine_s_RsuA/RluB/E/F_cat"/>
</dbReference>
<evidence type="ECO:0000313" key="8">
    <source>
        <dbReference type="EMBL" id="MBL6761780.1"/>
    </source>
</evidence>
<evidence type="ECO:0000256" key="5">
    <source>
        <dbReference type="PROSITE-ProRule" id="PRU00182"/>
    </source>
</evidence>
<dbReference type="CDD" id="cd00165">
    <property type="entry name" value="S4"/>
    <property type="match status" value="1"/>
</dbReference>
<dbReference type="PROSITE" id="PS01149">
    <property type="entry name" value="PSI_RSU"/>
    <property type="match status" value="1"/>
</dbReference>
<dbReference type="NCBIfam" id="TIGR00093">
    <property type="entry name" value="pseudouridine synthase"/>
    <property type="match status" value="1"/>
</dbReference>
<dbReference type="Gene3D" id="3.30.70.580">
    <property type="entry name" value="Pseudouridine synthase I, catalytic domain, N-terminal subdomain"/>
    <property type="match status" value="1"/>
</dbReference>
<feature type="non-terminal residue" evidence="8">
    <location>
        <position position="242"/>
    </location>
</feature>